<dbReference type="OMA" id="EERCYFK"/>
<dbReference type="InParanoid" id="T1G9T2"/>
<dbReference type="InterPro" id="IPR028934">
    <property type="entry name" value="Vps26-related"/>
</dbReference>
<keyword evidence="3" id="KW-0653">Protein transport</keyword>
<dbReference type="InterPro" id="IPR014752">
    <property type="entry name" value="Arrestin-like_C"/>
</dbReference>
<evidence type="ECO:0008006" key="8">
    <source>
        <dbReference type="Google" id="ProtNLM"/>
    </source>
</evidence>
<reference evidence="7" key="1">
    <citation type="submission" date="2012-12" db="EMBL/GenBank/DDBJ databases">
        <authorList>
            <person name="Hellsten U."/>
            <person name="Grimwood J."/>
            <person name="Chapman J.A."/>
            <person name="Shapiro H."/>
            <person name="Aerts A."/>
            <person name="Otillar R.P."/>
            <person name="Terry A.Y."/>
            <person name="Boore J.L."/>
            <person name="Simakov O."/>
            <person name="Marletaz F."/>
            <person name="Cho S.-J."/>
            <person name="Edsinger-Gonzales E."/>
            <person name="Havlak P."/>
            <person name="Kuo D.-H."/>
            <person name="Larsson T."/>
            <person name="Lv J."/>
            <person name="Arendt D."/>
            <person name="Savage R."/>
            <person name="Osoegawa K."/>
            <person name="de Jong P."/>
            <person name="Lindberg D.R."/>
            <person name="Seaver E.C."/>
            <person name="Weisblat D.A."/>
            <person name="Putnam N.H."/>
            <person name="Grigoriev I.V."/>
            <person name="Rokhsar D.S."/>
        </authorList>
    </citation>
    <scope>NUCLEOTIDE SEQUENCE</scope>
</reference>
<protein>
    <recommendedName>
        <fullName evidence="8">Arrestin C-terminal-like domain-containing protein</fullName>
    </recommendedName>
</protein>
<accession>T1G9T2</accession>
<dbReference type="HOGENOM" id="CLU_031077_0_0_1"/>
<dbReference type="Pfam" id="PF03643">
    <property type="entry name" value="Vps26"/>
    <property type="match status" value="1"/>
</dbReference>
<feature type="compositionally biased region" description="Low complexity" evidence="4">
    <location>
        <begin position="358"/>
        <end position="373"/>
    </location>
</feature>
<feature type="compositionally biased region" description="Polar residues" evidence="4">
    <location>
        <begin position="417"/>
        <end position="427"/>
    </location>
</feature>
<feature type="region of interest" description="Disordered" evidence="4">
    <location>
        <begin position="302"/>
        <end position="427"/>
    </location>
</feature>
<organism evidence="6 7">
    <name type="scientific">Helobdella robusta</name>
    <name type="common">Californian leech</name>
    <dbReference type="NCBI Taxonomy" id="6412"/>
    <lineage>
        <taxon>Eukaryota</taxon>
        <taxon>Metazoa</taxon>
        <taxon>Spiralia</taxon>
        <taxon>Lophotrochozoa</taxon>
        <taxon>Annelida</taxon>
        <taxon>Clitellata</taxon>
        <taxon>Hirudinea</taxon>
        <taxon>Rhynchobdellida</taxon>
        <taxon>Glossiphoniidae</taxon>
        <taxon>Helobdella</taxon>
    </lineage>
</organism>
<evidence type="ECO:0000256" key="4">
    <source>
        <dbReference type="SAM" id="MobiDB-lite"/>
    </source>
</evidence>
<keyword evidence="2" id="KW-0813">Transport</keyword>
<dbReference type="OrthoDB" id="3821113at2759"/>
<reference evidence="6" key="3">
    <citation type="submission" date="2015-06" db="UniProtKB">
        <authorList>
            <consortium name="EnsemblMetazoa"/>
        </authorList>
    </citation>
    <scope>IDENTIFICATION</scope>
</reference>
<evidence type="ECO:0000313" key="6">
    <source>
        <dbReference type="EnsemblMetazoa" id="HelroP99525"/>
    </source>
</evidence>
<name>T1G9T2_HELRO</name>
<dbReference type="EMBL" id="KB096457">
    <property type="protein sequence ID" value="ESO04633.1"/>
    <property type="molecule type" value="Genomic_DNA"/>
</dbReference>
<keyword evidence="7" id="KW-1185">Reference proteome</keyword>
<evidence type="ECO:0000256" key="1">
    <source>
        <dbReference type="ARBA" id="ARBA00009100"/>
    </source>
</evidence>
<dbReference type="GO" id="GO:0042147">
    <property type="term" value="P:retrograde transport, endosome to Golgi"/>
    <property type="evidence" value="ECO:0000318"/>
    <property type="project" value="GO_Central"/>
</dbReference>
<evidence type="ECO:0000313" key="7">
    <source>
        <dbReference type="Proteomes" id="UP000015101"/>
    </source>
</evidence>
<dbReference type="GO" id="GO:0005829">
    <property type="term" value="C:cytosol"/>
    <property type="evidence" value="ECO:0007669"/>
    <property type="project" value="GOC"/>
</dbReference>
<dbReference type="RefSeq" id="XP_009017212.1">
    <property type="nucleotide sequence ID" value="XM_009018964.1"/>
</dbReference>
<dbReference type="GO" id="GO:0030904">
    <property type="term" value="C:retromer complex"/>
    <property type="evidence" value="ECO:0000318"/>
    <property type="project" value="GO_Central"/>
</dbReference>
<proteinExistence type="inferred from homology"/>
<dbReference type="Proteomes" id="UP000015101">
    <property type="component" value="Unassembled WGS sequence"/>
</dbReference>
<dbReference type="KEGG" id="hro:HELRODRAFT_99525"/>
<dbReference type="Gene3D" id="2.60.40.640">
    <property type="match status" value="2"/>
</dbReference>
<dbReference type="GO" id="GO:0005768">
    <property type="term" value="C:endosome"/>
    <property type="evidence" value="ECO:0000318"/>
    <property type="project" value="GO_Central"/>
</dbReference>
<dbReference type="AlphaFoldDB" id="T1G9T2"/>
<dbReference type="PANTHER" id="PTHR12233">
    <property type="entry name" value="VACUOLAR PROTEIN SORTING 26 RELATED"/>
    <property type="match status" value="1"/>
</dbReference>
<evidence type="ECO:0000313" key="5">
    <source>
        <dbReference type="EMBL" id="ESO04633.1"/>
    </source>
</evidence>
<comment type="similarity">
    <text evidence="1">Belongs to the VPS26 family.</text>
</comment>
<evidence type="ECO:0000256" key="2">
    <source>
        <dbReference type="ARBA" id="ARBA00022448"/>
    </source>
</evidence>
<dbReference type="FunFam" id="2.60.40.640:FF:000015">
    <property type="entry name" value="Vacuolar protein sorting-associated protein 26"/>
    <property type="match status" value="1"/>
</dbReference>
<gene>
    <name evidence="6" type="primary">20217828</name>
    <name evidence="5" type="ORF">HELRODRAFT_99525</name>
</gene>
<dbReference type="EnsemblMetazoa" id="HelroT99525">
    <property type="protein sequence ID" value="HelroP99525"/>
    <property type="gene ID" value="HelroG99525"/>
</dbReference>
<reference evidence="5 7" key="2">
    <citation type="journal article" date="2013" name="Nature">
        <title>Insights into bilaterian evolution from three spiralian genomes.</title>
        <authorList>
            <person name="Simakov O."/>
            <person name="Marletaz F."/>
            <person name="Cho S.J."/>
            <person name="Edsinger-Gonzales E."/>
            <person name="Havlak P."/>
            <person name="Hellsten U."/>
            <person name="Kuo D.H."/>
            <person name="Larsson T."/>
            <person name="Lv J."/>
            <person name="Arendt D."/>
            <person name="Savage R."/>
            <person name="Osoegawa K."/>
            <person name="de Jong P."/>
            <person name="Grimwood J."/>
            <person name="Chapman J.A."/>
            <person name="Shapiro H."/>
            <person name="Aerts A."/>
            <person name="Otillar R.P."/>
            <person name="Terry A.Y."/>
            <person name="Boore J.L."/>
            <person name="Grigoriev I.V."/>
            <person name="Lindberg D.R."/>
            <person name="Seaver E.C."/>
            <person name="Weisblat D.A."/>
            <person name="Putnam N.H."/>
            <person name="Rokhsar D.S."/>
        </authorList>
    </citation>
    <scope>NUCLEOTIDE SEQUENCE</scope>
</reference>
<evidence type="ECO:0000256" key="3">
    <source>
        <dbReference type="ARBA" id="ARBA00022927"/>
    </source>
</evidence>
<dbReference type="eggNOG" id="KOG3063">
    <property type="taxonomic scope" value="Eukaryota"/>
</dbReference>
<dbReference type="GO" id="GO:0006886">
    <property type="term" value="P:intracellular protein transport"/>
    <property type="evidence" value="ECO:0000318"/>
    <property type="project" value="GO_Central"/>
</dbReference>
<dbReference type="STRING" id="6412.T1G9T2"/>
<feature type="compositionally biased region" description="Low complexity" evidence="4">
    <location>
        <begin position="303"/>
        <end position="345"/>
    </location>
</feature>
<dbReference type="FunFam" id="2.60.40.640:FF:000001">
    <property type="entry name" value="Vacuolar protein sorting-associated protein 26A"/>
    <property type="match status" value="1"/>
</dbReference>
<dbReference type="EMBL" id="AMQM01004153">
    <property type="status" value="NOT_ANNOTATED_CDS"/>
    <property type="molecule type" value="Genomic_DNA"/>
</dbReference>
<feature type="compositionally biased region" description="Acidic residues" evidence="4">
    <location>
        <begin position="390"/>
        <end position="400"/>
    </location>
</feature>
<dbReference type="CTD" id="20217828"/>
<sequence length="427" mass="48517">MSFLFSSNVEVSIQLDGQESRKKAEMKVDENRKDSYLIYYDGESVTGKVNVVFKKNGSKLDHHGIKIEFIGQIELFNDKSNRQEFSSLVRELANPGELTQNTSYPFEFLQVEKPYESYQGTNVKLCYFLRVTVVKRLSDIVRELPICVHTLSHYPDTNCSIKMEVGIEDCLHIEFEYSKSKYHLTDVIVGKIYFILVRLKIKHMEIQIIKKEAVGSETNPLVDNEILTKFEIMDGLPVRGESVPIRLFLSGYDLTPTMKDINKKFSVRYFINLVLIDEEDRRYFKQQEITLFRKSDKLRKVLQQQQQQQPEMQSQQASSLSSLLTTSSTSSQQQQQNLPSNSSLTDKTSYKSKVSLPISDSNISSDKNNNNKNGNDDNDVRDVSGLDNDVIPEDDDDDDINLFGGGSSSSSTGGAKKSNNVNKEVVG</sequence>
<feature type="compositionally biased region" description="Basic and acidic residues" evidence="4">
    <location>
        <begin position="374"/>
        <end position="384"/>
    </location>
</feature>
<dbReference type="GeneID" id="20217828"/>